<dbReference type="PANTHER" id="PTHR43598:SF5">
    <property type="entry name" value="DMSO REDUCTASE CHAIN A"/>
    <property type="match status" value="1"/>
</dbReference>
<dbReference type="Gene3D" id="2.40.40.20">
    <property type="match status" value="1"/>
</dbReference>
<keyword evidence="5" id="KW-0479">Metal-binding</keyword>
<comment type="caution">
    <text evidence="11">The sequence shown here is derived from an EMBL/GenBank/DDBJ whole genome shotgun (WGS) entry which is preliminary data.</text>
</comment>
<evidence type="ECO:0000256" key="8">
    <source>
        <dbReference type="ARBA" id="ARBA00023014"/>
    </source>
</evidence>
<dbReference type="InterPro" id="IPR006657">
    <property type="entry name" value="MoPterin_dinucl-bd_dom"/>
</dbReference>
<organism evidence="11 12">
    <name type="scientific">Rhodobium gokarnense</name>
    <dbReference type="NCBI Taxonomy" id="364296"/>
    <lineage>
        <taxon>Bacteria</taxon>
        <taxon>Pseudomonadati</taxon>
        <taxon>Pseudomonadota</taxon>
        <taxon>Alphaproteobacteria</taxon>
        <taxon>Hyphomicrobiales</taxon>
        <taxon>Rhodobiaceae</taxon>
        <taxon>Rhodobium</taxon>
    </lineage>
</organism>
<dbReference type="PANTHER" id="PTHR43598">
    <property type="entry name" value="TUNGSTEN-CONTAINING FORMYLMETHANOFURAN DEHYDROGENASE 2 SUBUNIT B"/>
    <property type="match status" value="1"/>
</dbReference>
<dbReference type="Gene3D" id="3.40.228.10">
    <property type="entry name" value="Dimethylsulfoxide Reductase, domain 2"/>
    <property type="match status" value="1"/>
</dbReference>
<dbReference type="SMART" id="SM00926">
    <property type="entry name" value="Molybdop_Fe4S4"/>
    <property type="match status" value="1"/>
</dbReference>
<dbReference type="Gene3D" id="3.40.50.740">
    <property type="match status" value="2"/>
</dbReference>
<keyword evidence="8" id="KW-0411">Iron-sulfur</keyword>
<dbReference type="PROSITE" id="PS51669">
    <property type="entry name" value="4FE4S_MOW_BIS_MGD"/>
    <property type="match status" value="1"/>
</dbReference>
<comment type="similarity">
    <text evidence="3">Belongs to the prokaryotic molybdopterin-containing oxidoreductase family.</text>
</comment>
<dbReference type="Proteomes" id="UP001209755">
    <property type="component" value="Unassembled WGS sequence"/>
</dbReference>
<feature type="domain" description="4Fe-4S Mo/W bis-MGD-type" evidence="10">
    <location>
        <begin position="19"/>
        <end position="75"/>
    </location>
</feature>
<feature type="compositionally biased region" description="Basic and acidic residues" evidence="9">
    <location>
        <begin position="1029"/>
        <end position="1041"/>
    </location>
</feature>
<dbReference type="Gene3D" id="2.20.25.90">
    <property type="entry name" value="ADC-like domains"/>
    <property type="match status" value="1"/>
</dbReference>
<dbReference type="InterPro" id="IPR006656">
    <property type="entry name" value="Mopterin_OxRdtase"/>
</dbReference>
<dbReference type="SUPFAM" id="SSF53706">
    <property type="entry name" value="Formate dehydrogenase/DMSO reductase, domains 1-3"/>
    <property type="match status" value="1"/>
</dbReference>
<reference evidence="12" key="1">
    <citation type="submission" date="2023-07" db="EMBL/GenBank/DDBJ databases">
        <title>Genome sequencing of Purple Non-Sulfur Bacteria from various extreme environments.</title>
        <authorList>
            <person name="Mayer M."/>
        </authorList>
    </citation>
    <scope>NUCLEOTIDE SEQUENCE [LARGE SCALE GENOMIC DNA]</scope>
    <source>
        <strain evidence="12">DSM 17935</strain>
    </source>
</reference>
<evidence type="ECO:0000259" key="10">
    <source>
        <dbReference type="PROSITE" id="PS51669"/>
    </source>
</evidence>
<dbReference type="CDD" id="cd02783">
    <property type="entry name" value="MopB_CT_2"/>
    <property type="match status" value="1"/>
</dbReference>
<evidence type="ECO:0000256" key="3">
    <source>
        <dbReference type="ARBA" id="ARBA00010312"/>
    </source>
</evidence>
<proteinExistence type="inferred from homology"/>
<protein>
    <submittedName>
        <fullName evidence="11">Anaerobic selenocysteine-containing dehydrogenase</fullName>
    </submittedName>
</protein>
<evidence type="ECO:0000256" key="6">
    <source>
        <dbReference type="ARBA" id="ARBA00023002"/>
    </source>
</evidence>
<gene>
    <name evidence="11" type="ORF">M2319_000588</name>
</gene>
<evidence type="ECO:0000256" key="5">
    <source>
        <dbReference type="ARBA" id="ARBA00022723"/>
    </source>
</evidence>
<name>A0ABT3H7G3_9HYPH</name>
<evidence type="ECO:0000256" key="4">
    <source>
        <dbReference type="ARBA" id="ARBA00022485"/>
    </source>
</evidence>
<evidence type="ECO:0000256" key="1">
    <source>
        <dbReference type="ARBA" id="ARBA00001966"/>
    </source>
</evidence>
<keyword evidence="7" id="KW-0408">Iron</keyword>
<evidence type="ECO:0000256" key="2">
    <source>
        <dbReference type="ARBA" id="ARBA00004196"/>
    </source>
</evidence>
<dbReference type="SUPFAM" id="SSF50692">
    <property type="entry name" value="ADC-like"/>
    <property type="match status" value="1"/>
</dbReference>
<dbReference type="InterPro" id="IPR009010">
    <property type="entry name" value="Asp_de-COase-like_dom_sf"/>
</dbReference>
<feature type="compositionally biased region" description="Low complexity" evidence="9">
    <location>
        <begin position="983"/>
        <end position="997"/>
    </location>
</feature>
<dbReference type="InterPro" id="IPR006963">
    <property type="entry name" value="Mopterin_OxRdtase_4Fe-4S_dom"/>
</dbReference>
<comment type="cofactor">
    <cofactor evidence="1">
        <name>[4Fe-4S] cluster</name>
        <dbReference type="ChEBI" id="CHEBI:49883"/>
    </cofactor>
</comment>
<sequence length="1041" mass="115854">MATRFKDGEPITGEDRSGQRVVNTTCYMCACRCGIRVTVRDGKVRYIEGNPDHPLNKGVICAKGASGIMKQYSPARLSEPLKRAPGTERGAGKFVPISWDEAFDILEKRLGHLRATDPKKFAMFTGRDQMQALTGLFAKQFGTPNYAAHGGFCSVNMAAGMIYTIGGSFWEFGGPDLERSKLFVMIGTAEDHHSNPLKAEISKFKRNGGRFIAINPVRSGYAAIADEWVPIKPGTDGALFLALIREIIKVGLYDRDFLWRYTNAPQLVNLDEASQEHGKFVRADIEVEEGCFDAPNTMWWDLNKDTPVVTHTDGAEPRLLGEFELKDGTPVKPAFQLLLERVEQYTPEWAANITGIPADTIRRLAYEMGVVARDQKIELPIAWTDAWGKDHDTVTGNPVSFHAMRGLAAHSNGFQTIRALSILMTLLGTIDRPGGFRHKAPFPRPIPPCPKTPTTDLAVKPNTPLDGMPLGWPADPDDLFVTEEGAPVRIDKAFSWDYPLAAHGLMHNVITNAWRGDPYKIDTLFMFMANMAWNSTMNTVGVRQMLTDKEENGEYKIPFIIVADAFHSETVNFADLVLPDTTYLERHDVMSLLDRPISEYDGPCDSIRVPVVPPHGNSKPFQEVIIELGSRLKLPAFVRPDGTRKYRNYPDFIVNFETEPGSGIGFLSGWRGKAGEKAMRGEPNPKQWEMYARNNCVFHYELPRSYQYMRNWNRGYLDWSQRMRLTRYADPLIIHLYSEVLQSFRLAAQGKGDGRQPPDRLRKRIETFFDPLPFYYETLEAQQTDTASFPLNAITQRPMAMYHSWDSQNAWLRQIHAHNYLYVNSSVAAGLGIADGDWIWVESQWGKVRCMCRYSESVEPGTVWTWNAIGKASGAWNLSPQANESQKGFLLNHLISEELPADPETGDIHSNSDPITGQAGWYDVRVRIRKAGADEPKQSYPQFATMKPVPGMRARSLWSKLFPKKAMSEEPAPMATPAVGAGVAAAGSNGATPAAAPAEPPVPAEATAAPATEEELPKQEAPPPAAAPAEEKSLEAEGDTK</sequence>
<dbReference type="Pfam" id="PF00384">
    <property type="entry name" value="Molybdopterin"/>
    <property type="match status" value="1"/>
</dbReference>
<feature type="region of interest" description="Disordered" evidence="9">
    <location>
        <begin position="983"/>
        <end position="1041"/>
    </location>
</feature>
<evidence type="ECO:0000313" key="12">
    <source>
        <dbReference type="Proteomes" id="UP001209755"/>
    </source>
</evidence>
<dbReference type="EMBL" id="JAOQNS010000002">
    <property type="protein sequence ID" value="MCW2306269.1"/>
    <property type="molecule type" value="Genomic_DNA"/>
</dbReference>
<keyword evidence="12" id="KW-1185">Reference proteome</keyword>
<dbReference type="Pfam" id="PF01568">
    <property type="entry name" value="Molydop_binding"/>
    <property type="match status" value="1"/>
</dbReference>
<evidence type="ECO:0000313" key="11">
    <source>
        <dbReference type="EMBL" id="MCW2306269.1"/>
    </source>
</evidence>
<keyword evidence="4" id="KW-0004">4Fe-4S</keyword>
<dbReference type="Pfam" id="PF04879">
    <property type="entry name" value="Molybdop_Fe4S4"/>
    <property type="match status" value="1"/>
</dbReference>
<evidence type="ECO:0000256" key="9">
    <source>
        <dbReference type="SAM" id="MobiDB-lite"/>
    </source>
</evidence>
<accession>A0ABT3H7G3</accession>
<comment type="subcellular location">
    <subcellularLocation>
        <location evidence="2">Cell envelope</location>
    </subcellularLocation>
</comment>
<evidence type="ECO:0000256" key="7">
    <source>
        <dbReference type="ARBA" id="ARBA00023004"/>
    </source>
</evidence>
<keyword evidence="6" id="KW-0560">Oxidoreductase</keyword>